<accession>A0ABW7N8N4</accession>
<dbReference type="Proteomes" id="UP001610063">
    <property type="component" value="Unassembled WGS sequence"/>
</dbReference>
<reference evidence="3 4" key="1">
    <citation type="journal article" date="2013" name="Int. J. Syst. Evol. Microbiol.">
        <title>Marinoscillum luteum sp. nov., isolated from marine sediment.</title>
        <authorList>
            <person name="Cha I.T."/>
            <person name="Park S.J."/>
            <person name="Kim S.J."/>
            <person name="Kim J.G."/>
            <person name="Jung M.Y."/>
            <person name="Shin K.S."/>
            <person name="Kwon K.K."/>
            <person name="Yang S.H."/>
            <person name="Seo Y.S."/>
            <person name="Rhee S.K."/>
        </authorList>
    </citation>
    <scope>NUCLEOTIDE SEQUENCE [LARGE SCALE GENOMIC DNA]</scope>
    <source>
        <strain evidence="3 4">KCTC 23939</strain>
    </source>
</reference>
<feature type="compositionally biased region" description="Low complexity" evidence="1">
    <location>
        <begin position="914"/>
        <end position="931"/>
    </location>
</feature>
<evidence type="ECO:0000256" key="1">
    <source>
        <dbReference type="SAM" id="MobiDB-lite"/>
    </source>
</evidence>
<keyword evidence="2" id="KW-1133">Transmembrane helix</keyword>
<feature type="transmembrane region" description="Helical" evidence="2">
    <location>
        <begin position="37"/>
        <end position="63"/>
    </location>
</feature>
<keyword evidence="4" id="KW-1185">Reference proteome</keyword>
<protein>
    <submittedName>
        <fullName evidence="3">DUF4175 family protein</fullName>
    </submittedName>
</protein>
<feature type="region of interest" description="Disordered" evidence="1">
    <location>
        <begin position="911"/>
        <end position="955"/>
    </location>
</feature>
<feature type="compositionally biased region" description="Basic and acidic residues" evidence="1">
    <location>
        <begin position="672"/>
        <end position="684"/>
    </location>
</feature>
<evidence type="ECO:0000256" key="2">
    <source>
        <dbReference type="SAM" id="Phobius"/>
    </source>
</evidence>
<keyword evidence="2" id="KW-0472">Membrane</keyword>
<proteinExistence type="predicted"/>
<feature type="compositionally biased region" description="Acidic residues" evidence="1">
    <location>
        <begin position="725"/>
        <end position="734"/>
    </location>
</feature>
<feature type="compositionally biased region" description="Basic and acidic residues" evidence="1">
    <location>
        <begin position="640"/>
        <end position="661"/>
    </location>
</feature>
<feature type="compositionally biased region" description="Basic and acidic residues" evidence="1">
    <location>
        <begin position="1037"/>
        <end position="1051"/>
    </location>
</feature>
<name>A0ABW7N8N4_9BACT</name>
<feature type="transmembrane region" description="Helical" evidence="2">
    <location>
        <begin position="134"/>
        <end position="151"/>
    </location>
</feature>
<feature type="compositionally biased region" description="Polar residues" evidence="1">
    <location>
        <begin position="932"/>
        <end position="950"/>
    </location>
</feature>
<feature type="compositionally biased region" description="Acidic residues" evidence="1">
    <location>
        <begin position="662"/>
        <end position="671"/>
    </location>
</feature>
<feature type="transmembrane region" description="Helical" evidence="2">
    <location>
        <begin position="12"/>
        <end position="31"/>
    </location>
</feature>
<dbReference type="EMBL" id="JBIPKE010000016">
    <property type="protein sequence ID" value="MFH6983820.1"/>
    <property type="molecule type" value="Genomic_DNA"/>
</dbReference>
<feature type="region of interest" description="Disordered" evidence="1">
    <location>
        <begin position="1037"/>
        <end position="1060"/>
    </location>
</feature>
<evidence type="ECO:0000313" key="4">
    <source>
        <dbReference type="Proteomes" id="UP001610063"/>
    </source>
</evidence>
<comment type="caution">
    <text evidence="3">The sequence shown here is derived from an EMBL/GenBank/DDBJ whole genome shotgun (WGS) entry which is preliminary data.</text>
</comment>
<feature type="compositionally biased region" description="Basic and acidic residues" evidence="1">
    <location>
        <begin position="735"/>
        <end position="749"/>
    </location>
</feature>
<organism evidence="3 4">
    <name type="scientific">Marinoscillum luteum</name>
    <dbReference type="NCBI Taxonomy" id="861051"/>
    <lineage>
        <taxon>Bacteria</taxon>
        <taxon>Pseudomonadati</taxon>
        <taxon>Bacteroidota</taxon>
        <taxon>Cytophagia</taxon>
        <taxon>Cytophagales</taxon>
        <taxon>Reichenbachiellaceae</taxon>
        <taxon>Marinoscillum</taxon>
    </lineage>
</organism>
<keyword evidence="2" id="KW-0812">Transmembrane</keyword>
<evidence type="ECO:0000313" key="3">
    <source>
        <dbReference type="EMBL" id="MFH6983820.1"/>
    </source>
</evidence>
<sequence>MNKILKGSLVSGVLFGSILLIISLLEGYFWFSETIRLMLFSLFVLIIGYCLLFQVLAPLLSLVRLRKGISDHQAAHEIGRYFPEIQDKLVNYLQLSELSNSESSLLAAALHQKTNELTIFSFKEAINFRVNLKYFYYLSAVAVFILLVSFINPNLFIDSTTRIIHFSQPYEKPAPFSFHVLSDLVGFQNDNYELKVTLKGNSLPEDVYLVENGRRFRMSANGEELKFNFPALSKDKQFRLEAAGYFSPRYEIKVYPRPEIRDLNIQIKYPKYTGLSDQKTSNVGSLIVPEGSQLHFTLKSSDADKVFFITESDSTSMTSTGDQIYMLSRTALNSFNYELALRNNHARNKSKIAYEIAVTKDQVPEIEANFFPDTVTYQSLLITGSIMDDYGFNQLNLHYKRANADSYRRIPISYDRSLNSQQFIYQWNFDSLQLEDREYLTVYVSVGDNDAINGTKFGYSARFTLRMPSNEEIKSLIESKSENSQNELEKSLQNSEALNKQLKELESRLKNKKEIGWQDQKMLEQLIRDKKKLEKDIEELKLKHQQLLESQKEFGKQSKKLQEKSEQLQNLINEVLDEETKKLYDELQKLLKEESNSEEVLKQLSKIQNKEQNLEKELERALELFKRMKLETQLEQAAQELKELGEKQEKLGEKTQSKPSDENAESLNEQEEINKAFEEIQKDLEEAEQLNEELKSPGPLDDLNKDREEISEKLDEIKDQLSPDEPSESEEENEQGERPENEQNNKERMNSTGQKMKNAGQKMKAAAQKLEDMQAGAEMVMMQENLDNLRDILDNLIKLSFEQERILKDIQEVEQVDPRFIELSQEQLKLMANIEVIEDSLLSLASRVAQISNFVTREVSEINRNLETAMFELRERNKGKATSNQQYAMTSMNNLALLLDDVLSQMQMSMAEAMGKPQSKGQQKQSMPSMSEMQKQLSEQIQQLKQSGKSGRQLSEELARLAAEQEQLRQAMEEMQKNLAGQPGKEGEDGKDGIGNKLKEAIQKMEENETDLVNKRITQQLINRQQDIITRMLEAEESMREQQKSPEREGETASDITRNIPPAVEEYLKARRQEIDLLKTIPLDLNPFYKKEVNDYFRRLSGQQHE</sequence>
<gene>
    <name evidence="3" type="ORF">ACHKAR_10230</name>
</gene>
<feature type="compositionally biased region" description="Basic and acidic residues" evidence="1">
    <location>
        <begin position="702"/>
        <end position="721"/>
    </location>
</feature>
<feature type="region of interest" description="Disordered" evidence="1">
    <location>
        <begin position="640"/>
        <end position="765"/>
    </location>
</feature>